<dbReference type="STRING" id="1489064.WH96_04080"/>
<keyword evidence="2" id="KW-1185">Reference proteome</keyword>
<dbReference type="Proteomes" id="UP000035444">
    <property type="component" value="Unassembled WGS sequence"/>
</dbReference>
<sequence>MICLDSVKIKNLHKYNSKFTVVLASLQVQYITKAKPEHSFGSPFLKIILWLNKSGQQIWPKTGRKFYV</sequence>
<gene>
    <name evidence="1" type="ORF">WH96_04080</name>
</gene>
<name>A0A0H2MG84_9PROT</name>
<organism evidence="1 2">
    <name type="scientific">Kiloniella spongiae</name>
    <dbReference type="NCBI Taxonomy" id="1489064"/>
    <lineage>
        <taxon>Bacteria</taxon>
        <taxon>Pseudomonadati</taxon>
        <taxon>Pseudomonadota</taxon>
        <taxon>Alphaproteobacteria</taxon>
        <taxon>Rhodospirillales</taxon>
        <taxon>Kiloniellaceae</taxon>
        <taxon>Kiloniella</taxon>
    </lineage>
</organism>
<comment type="caution">
    <text evidence="1">The sequence shown here is derived from an EMBL/GenBank/DDBJ whole genome shotgun (WGS) entry which is preliminary data.</text>
</comment>
<evidence type="ECO:0000313" key="2">
    <source>
        <dbReference type="Proteomes" id="UP000035444"/>
    </source>
</evidence>
<accession>A0A0H2MG84</accession>
<dbReference type="EMBL" id="LAQL01000003">
    <property type="protein sequence ID" value="KLN61554.1"/>
    <property type="molecule type" value="Genomic_DNA"/>
</dbReference>
<evidence type="ECO:0000313" key="1">
    <source>
        <dbReference type="EMBL" id="KLN61554.1"/>
    </source>
</evidence>
<protein>
    <submittedName>
        <fullName evidence="1">Uncharacterized protein</fullName>
    </submittedName>
</protein>
<reference evidence="1 2" key="1">
    <citation type="submission" date="2015-03" db="EMBL/GenBank/DDBJ databases">
        <title>Genome Sequence of Kiloniella spongiae MEBiC09566, isolated from a marine sponge.</title>
        <authorList>
            <person name="Shao Z."/>
            <person name="Wang L."/>
            <person name="Li X."/>
        </authorList>
    </citation>
    <scope>NUCLEOTIDE SEQUENCE [LARGE SCALE GENOMIC DNA]</scope>
    <source>
        <strain evidence="1 2">MEBiC09566</strain>
    </source>
</reference>
<dbReference type="AlphaFoldDB" id="A0A0H2MG84"/>
<proteinExistence type="predicted"/>